<dbReference type="InterPro" id="IPR004090">
    <property type="entry name" value="Chemotax_Me-accpt_rcpt"/>
</dbReference>
<accession>A0A7C8KR24</accession>
<dbReference type="AlphaFoldDB" id="A0A7C8KR24"/>
<dbReference type="PROSITE" id="PS50111">
    <property type="entry name" value="CHEMOTAXIS_TRANSDUC_2"/>
    <property type="match status" value="1"/>
</dbReference>
<name>A0A7C8KR24_9BACI</name>
<evidence type="ECO:0000313" key="11">
    <source>
        <dbReference type="Proteomes" id="UP000480246"/>
    </source>
</evidence>
<keyword evidence="3 7" id="KW-0472">Membrane</keyword>
<dbReference type="SMART" id="SM00304">
    <property type="entry name" value="HAMP"/>
    <property type="match status" value="1"/>
</dbReference>
<keyword evidence="4 6" id="KW-0807">Transducer</keyword>
<dbReference type="GO" id="GO:0006935">
    <property type="term" value="P:chemotaxis"/>
    <property type="evidence" value="ECO:0007669"/>
    <property type="project" value="InterPro"/>
</dbReference>
<comment type="caution">
    <text evidence="10">The sequence shown here is derived from an EMBL/GenBank/DDBJ whole genome shotgun (WGS) entry which is preliminary data.</text>
</comment>
<keyword evidence="2" id="KW-1003">Cell membrane</keyword>
<comment type="subcellular location">
    <subcellularLocation>
        <location evidence="1">Cell membrane</location>
    </subcellularLocation>
</comment>
<feature type="domain" description="HAMP" evidence="9">
    <location>
        <begin position="207"/>
        <end position="260"/>
    </location>
</feature>
<dbReference type="CDD" id="cd06225">
    <property type="entry name" value="HAMP"/>
    <property type="match status" value="1"/>
</dbReference>
<dbReference type="GO" id="GO:0004888">
    <property type="term" value="F:transmembrane signaling receptor activity"/>
    <property type="evidence" value="ECO:0007669"/>
    <property type="project" value="InterPro"/>
</dbReference>
<evidence type="ECO:0000259" key="9">
    <source>
        <dbReference type="PROSITE" id="PS50885"/>
    </source>
</evidence>
<dbReference type="Proteomes" id="UP000480246">
    <property type="component" value="Unassembled WGS sequence"/>
</dbReference>
<dbReference type="SMART" id="SM00283">
    <property type="entry name" value="MA"/>
    <property type="match status" value="1"/>
</dbReference>
<proteinExistence type="inferred from homology"/>
<dbReference type="GO" id="GO:0005886">
    <property type="term" value="C:plasma membrane"/>
    <property type="evidence" value="ECO:0007669"/>
    <property type="project" value="UniProtKB-SubCell"/>
</dbReference>
<dbReference type="PRINTS" id="PR00260">
    <property type="entry name" value="CHEMTRNSDUCR"/>
</dbReference>
<keyword evidence="11" id="KW-1185">Reference proteome</keyword>
<evidence type="ECO:0000313" key="10">
    <source>
        <dbReference type="EMBL" id="KAB8130511.1"/>
    </source>
</evidence>
<dbReference type="EMBL" id="WEID01000070">
    <property type="protein sequence ID" value="KAB8130511.1"/>
    <property type="molecule type" value="Genomic_DNA"/>
</dbReference>
<evidence type="ECO:0000256" key="4">
    <source>
        <dbReference type="ARBA" id="ARBA00023224"/>
    </source>
</evidence>
<keyword evidence="7" id="KW-1133">Transmembrane helix</keyword>
<dbReference type="CDD" id="cd11386">
    <property type="entry name" value="MCP_signal"/>
    <property type="match status" value="1"/>
</dbReference>
<evidence type="ECO:0000256" key="7">
    <source>
        <dbReference type="SAM" id="Phobius"/>
    </source>
</evidence>
<feature type="transmembrane region" description="Helical" evidence="7">
    <location>
        <begin position="185"/>
        <end position="210"/>
    </location>
</feature>
<dbReference type="Pfam" id="PF00015">
    <property type="entry name" value="MCPsignal"/>
    <property type="match status" value="1"/>
</dbReference>
<evidence type="ECO:0000256" key="5">
    <source>
        <dbReference type="ARBA" id="ARBA00029447"/>
    </source>
</evidence>
<protein>
    <submittedName>
        <fullName evidence="10">Methyl-accepting chemotaxis protein</fullName>
    </submittedName>
</protein>
<feature type="domain" description="Methyl-accepting transducer" evidence="8">
    <location>
        <begin position="279"/>
        <end position="529"/>
    </location>
</feature>
<organism evidence="10 11">
    <name type="scientific">Gracilibacillus oryzae</name>
    <dbReference type="NCBI Taxonomy" id="1672701"/>
    <lineage>
        <taxon>Bacteria</taxon>
        <taxon>Bacillati</taxon>
        <taxon>Bacillota</taxon>
        <taxon>Bacilli</taxon>
        <taxon>Bacillales</taxon>
        <taxon>Bacillaceae</taxon>
        <taxon>Gracilibacillus</taxon>
    </lineage>
</organism>
<dbReference type="InterPro" id="IPR003660">
    <property type="entry name" value="HAMP_dom"/>
</dbReference>
<dbReference type="InterPro" id="IPR004089">
    <property type="entry name" value="MCPsignal_dom"/>
</dbReference>
<evidence type="ECO:0000256" key="1">
    <source>
        <dbReference type="ARBA" id="ARBA00004236"/>
    </source>
</evidence>
<evidence type="ECO:0000256" key="2">
    <source>
        <dbReference type="ARBA" id="ARBA00022475"/>
    </source>
</evidence>
<evidence type="ECO:0000256" key="6">
    <source>
        <dbReference type="PROSITE-ProRule" id="PRU00284"/>
    </source>
</evidence>
<feature type="transmembrane region" description="Helical" evidence="7">
    <location>
        <begin position="12"/>
        <end position="34"/>
    </location>
</feature>
<dbReference type="PANTHER" id="PTHR32089">
    <property type="entry name" value="METHYL-ACCEPTING CHEMOTAXIS PROTEIN MCPB"/>
    <property type="match status" value="1"/>
</dbReference>
<comment type="similarity">
    <text evidence="5">Belongs to the methyl-accepting chemotaxis (MCP) protein family.</text>
</comment>
<dbReference type="OrthoDB" id="2168386at2"/>
<dbReference type="SUPFAM" id="SSF58104">
    <property type="entry name" value="Methyl-accepting chemotaxis protein (MCP) signaling domain"/>
    <property type="match status" value="1"/>
</dbReference>
<sequence>MNKIFQFKSIKTKIMAFFALITILVLGVGSYLIYSYFDMANETEQLANKEIPLLATDFKMLSILGSQQNELRGYLITEDEGHKQAILGMREATQGIKAEVLELSENEKVAGLVENIDQINQIVDEQYFPALESGDTSTARIILEQNIDPLMKETQDAFMNLALQRETESRASSQTALKNAEVNTVIAIISGIILIIIIVLLSIFVPKAIAKPIVLLKERMDLIAGGDLSSEPLVTKSKDEIADLIDASNRVNDNLKDMLNQITAVSNTLNDQSYELIQSSSHVKESSEQVISTMQELASGSESQANTTSDIANSMNHFSTIINEANNSGETVYSSSQHVLQLTDEGSKMMNSSINQMGIIDSIVKDTVEKVAGLDQRSQEVSKLVNVIKDIAEQTNLLALNAAIEAARAGEQGKGFAVVADEVRKLAEQVSLSVTDITQIVNDIQKETAAVTGALQNGYTEVETGKNTIVSTGKTFEEINHSLAEMANGIKQISDNLTNIAGNSDEINKSIEEIAAVSEESAAGIEETSATIDQTGNSIEQVTSSAQHLNKLSNDLNELINKFKL</sequence>
<evidence type="ECO:0000259" key="8">
    <source>
        <dbReference type="PROSITE" id="PS50111"/>
    </source>
</evidence>
<gene>
    <name evidence="10" type="ORF">F9U64_14295</name>
</gene>
<dbReference type="Gene3D" id="1.10.287.950">
    <property type="entry name" value="Methyl-accepting chemotaxis protein"/>
    <property type="match status" value="1"/>
</dbReference>
<dbReference type="GO" id="GO:0007165">
    <property type="term" value="P:signal transduction"/>
    <property type="evidence" value="ECO:0007669"/>
    <property type="project" value="UniProtKB-KW"/>
</dbReference>
<dbReference type="Pfam" id="PF00672">
    <property type="entry name" value="HAMP"/>
    <property type="match status" value="1"/>
</dbReference>
<evidence type="ECO:0000256" key="3">
    <source>
        <dbReference type="ARBA" id="ARBA00023136"/>
    </source>
</evidence>
<dbReference type="PANTHER" id="PTHR32089:SF112">
    <property type="entry name" value="LYSOZYME-LIKE PROTEIN-RELATED"/>
    <property type="match status" value="1"/>
</dbReference>
<reference evidence="10 11" key="1">
    <citation type="submission" date="2019-10" db="EMBL/GenBank/DDBJ databases">
        <title>Gracilibacillus sp. nov. isolated from rice seeds.</title>
        <authorList>
            <person name="He S."/>
        </authorList>
    </citation>
    <scope>NUCLEOTIDE SEQUENCE [LARGE SCALE GENOMIC DNA]</scope>
    <source>
        <strain evidence="10 11">TD8</strain>
    </source>
</reference>
<keyword evidence="7" id="KW-0812">Transmembrane</keyword>
<dbReference type="PROSITE" id="PS50885">
    <property type="entry name" value="HAMP"/>
    <property type="match status" value="1"/>
</dbReference>
<dbReference type="RefSeq" id="WP_153404882.1">
    <property type="nucleotide sequence ID" value="NZ_ML762434.1"/>
</dbReference>